<sequence>MGEPLVEPVALESNEAAFGGVLAAIAVVILMTVIIIIVKYLRTKPKNTFLIVGLSDSGKTQIYTKLIKNDCEFPTYTSMKENVYEQFLSPNGNHYRMVDYPGAERLRQGLYDNWLANVLF</sequence>
<dbReference type="WBParaSite" id="JU765_v2.g12812.t1">
    <property type="protein sequence ID" value="JU765_v2.g12812.t1"/>
    <property type="gene ID" value="JU765_v2.g12812"/>
</dbReference>
<organism evidence="1 2">
    <name type="scientific">Panagrolaimus sp. JU765</name>
    <dbReference type="NCBI Taxonomy" id="591449"/>
    <lineage>
        <taxon>Eukaryota</taxon>
        <taxon>Metazoa</taxon>
        <taxon>Ecdysozoa</taxon>
        <taxon>Nematoda</taxon>
        <taxon>Chromadorea</taxon>
        <taxon>Rhabditida</taxon>
        <taxon>Tylenchina</taxon>
        <taxon>Panagrolaimomorpha</taxon>
        <taxon>Panagrolaimoidea</taxon>
        <taxon>Panagrolaimidae</taxon>
        <taxon>Panagrolaimus</taxon>
    </lineage>
</organism>
<proteinExistence type="predicted"/>
<accession>A0AC34Q478</accession>
<reference evidence="2" key="1">
    <citation type="submission" date="2022-11" db="UniProtKB">
        <authorList>
            <consortium name="WormBaseParasite"/>
        </authorList>
    </citation>
    <scope>IDENTIFICATION</scope>
</reference>
<evidence type="ECO:0000313" key="2">
    <source>
        <dbReference type="WBParaSite" id="JU765_v2.g12812.t1"/>
    </source>
</evidence>
<dbReference type="Proteomes" id="UP000887576">
    <property type="component" value="Unplaced"/>
</dbReference>
<protein>
    <submittedName>
        <fullName evidence="2">Signal recognition particle receptor subunit beta</fullName>
    </submittedName>
</protein>
<name>A0AC34Q478_9BILA</name>
<evidence type="ECO:0000313" key="1">
    <source>
        <dbReference type="Proteomes" id="UP000887576"/>
    </source>
</evidence>